<evidence type="ECO:0000256" key="4">
    <source>
        <dbReference type="ARBA" id="ARBA00022679"/>
    </source>
</evidence>
<evidence type="ECO:0000256" key="5">
    <source>
        <dbReference type="ARBA" id="ARBA00022975"/>
    </source>
</evidence>
<feature type="binding site" description="in other chain" evidence="6">
    <location>
        <begin position="121"/>
        <end position="129"/>
    </location>
    <ligand>
        <name>5-phospho-alpha-D-ribose 1-diphosphate</name>
        <dbReference type="ChEBI" id="CHEBI:58017"/>
        <note>ligand shared between dimeric partners</note>
    </ligand>
</feature>
<dbReference type="GO" id="GO:0004588">
    <property type="term" value="F:orotate phosphoribosyltransferase activity"/>
    <property type="evidence" value="ECO:0007669"/>
    <property type="project" value="UniProtKB-UniRule"/>
</dbReference>
<feature type="domain" description="Phosphoribosyltransferase" evidence="7">
    <location>
        <begin position="63"/>
        <end position="151"/>
    </location>
</feature>
<dbReference type="Gene3D" id="3.40.50.2020">
    <property type="match status" value="1"/>
</dbReference>
<feature type="binding site" evidence="6">
    <location>
        <position position="125"/>
    </location>
    <ligand>
        <name>orotate</name>
        <dbReference type="ChEBI" id="CHEBI:30839"/>
    </ligand>
</feature>
<dbReference type="CDD" id="cd06223">
    <property type="entry name" value="PRTases_typeI"/>
    <property type="match status" value="1"/>
</dbReference>
<comment type="catalytic activity">
    <reaction evidence="6">
        <text>orotidine 5'-phosphate + diphosphate = orotate + 5-phospho-alpha-D-ribose 1-diphosphate</text>
        <dbReference type="Rhea" id="RHEA:10380"/>
        <dbReference type="ChEBI" id="CHEBI:30839"/>
        <dbReference type="ChEBI" id="CHEBI:33019"/>
        <dbReference type="ChEBI" id="CHEBI:57538"/>
        <dbReference type="ChEBI" id="CHEBI:58017"/>
        <dbReference type="EC" id="2.4.2.10"/>
    </reaction>
</comment>
<comment type="cofactor">
    <cofactor evidence="6">
        <name>Mg(2+)</name>
        <dbReference type="ChEBI" id="CHEBI:18420"/>
    </cofactor>
</comment>
<protein>
    <recommendedName>
        <fullName evidence="2 6">Orotate phosphoribosyltransferase</fullName>
        <shortName evidence="6">OPRT</shortName>
        <shortName evidence="6">OPRTase</shortName>
        <ecNumber evidence="2 6">2.4.2.10</ecNumber>
    </recommendedName>
</protein>
<comment type="caution">
    <text evidence="6">Lacks conserved residue(s) required for the propagation of feature annotation.</text>
</comment>
<reference evidence="8 9" key="1">
    <citation type="journal article" date="2014" name="Int. J. Syst. Evol. Microbiol.">
        <title>Phaeodactylibacter xiamenensis gen. nov., sp. nov., a member of the family Saprospiraceae isolated from the marine alga Phaeodactylum tricornutum.</title>
        <authorList>
            <person name="Chen Z.Jr."/>
            <person name="Lei X."/>
            <person name="Lai Q."/>
            <person name="Li Y."/>
            <person name="Zhang B."/>
            <person name="Zhang J."/>
            <person name="Zhang H."/>
            <person name="Yang L."/>
            <person name="Zheng W."/>
            <person name="Tian Y."/>
            <person name="Yu Z."/>
            <person name="Xu H.Jr."/>
            <person name="Zheng T."/>
        </authorList>
    </citation>
    <scope>NUCLEOTIDE SEQUENCE [LARGE SCALE GENOMIC DNA]</scope>
    <source>
        <strain evidence="8 9">KD52</strain>
    </source>
</reference>
<dbReference type="GO" id="GO:0000287">
    <property type="term" value="F:magnesium ion binding"/>
    <property type="evidence" value="ECO:0007669"/>
    <property type="project" value="UniProtKB-UniRule"/>
</dbReference>
<dbReference type="Pfam" id="PF00156">
    <property type="entry name" value="Pribosyltran"/>
    <property type="match status" value="1"/>
</dbReference>
<dbReference type="InterPro" id="IPR029057">
    <property type="entry name" value="PRTase-like"/>
</dbReference>
<dbReference type="OrthoDB" id="9802134at2"/>
<dbReference type="RefSeq" id="WP_044223786.1">
    <property type="nucleotide sequence ID" value="NZ_JBKAGJ010000008.1"/>
</dbReference>
<feature type="binding site" evidence="6">
    <location>
        <position position="99"/>
    </location>
    <ligand>
        <name>5-phospho-alpha-D-ribose 1-diphosphate</name>
        <dbReference type="ChEBI" id="CHEBI:58017"/>
        <note>ligand shared between dimeric partners</note>
    </ligand>
</feature>
<dbReference type="HAMAP" id="MF_01208">
    <property type="entry name" value="PyrE"/>
    <property type="match status" value="1"/>
</dbReference>
<comment type="pathway">
    <text evidence="1 6">Pyrimidine metabolism; UMP biosynthesis via de novo pathway; UMP from orotate: step 1/2.</text>
</comment>
<dbReference type="PANTHER" id="PTHR19278:SF9">
    <property type="entry name" value="URIDINE 5'-MONOPHOSPHATE SYNTHASE"/>
    <property type="match status" value="1"/>
</dbReference>
<dbReference type="InterPro" id="IPR023031">
    <property type="entry name" value="OPRT"/>
</dbReference>
<proteinExistence type="inferred from homology"/>
<keyword evidence="4 6" id="KW-0808">Transferase</keyword>
<comment type="caution">
    <text evidence="8">The sequence shown here is derived from an EMBL/GenBank/DDBJ whole genome shotgun (WGS) entry which is preliminary data.</text>
</comment>
<dbReference type="PANTHER" id="PTHR19278">
    <property type="entry name" value="OROTATE PHOSPHORIBOSYLTRANSFERASE"/>
    <property type="match status" value="1"/>
</dbReference>
<dbReference type="InterPro" id="IPR004467">
    <property type="entry name" value="Or_phspho_trans_dom"/>
</dbReference>
<comment type="similarity">
    <text evidence="6">Belongs to the purine/pyrimidine phosphoribosyltransferase family. PyrE subfamily.</text>
</comment>
<gene>
    <name evidence="6" type="primary">pyrE</name>
    <name evidence="8" type="ORF">IX84_18905</name>
</gene>
<evidence type="ECO:0000313" key="8">
    <source>
        <dbReference type="EMBL" id="KGE87079.1"/>
    </source>
</evidence>
<dbReference type="GO" id="GO:0044205">
    <property type="term" value="P:'de novo' UMP biosynthetic process"/>
    <property type="evidence" value="ECO:0007669"/>
    <property type="project" value="UniProtKB-UniRule"/>
</dbReference>
<evidence type="ECO:0000313" key="9">
    <source>
        <dbReference type="Proteomes" id="UP000029736"/>
    </source>
</evidence>
<dbReference type="STRING" id="1524460.IX84_18905"/>
<keyword evidence="9" id="KW-1185">Reference proteome</keyword>
<keyword evidence="5 6" id="KW-0665">Pyrimidine biosynthesis</keyword>
<evidence type="ECO:0000259" key="7">
    <source>
        <dbReference type="Pfam" id="PF00156"/>
    </source>
</evidence>
<dbReference type="UniPathway" id="UPA00070">
    <property type="reaction ID" value="UER00119"/>
</dbReference>
<feature type="binding site" evidence="6">
    <location>
        <position position="95"/>
    </location>
    <ligand>
        <name>5-phospho-alpha-D-ribose 1-diphosphate</name>
        <dbReference type="ChEBI" id="CHEBI:58017"/>
        <note>ligand shared between dimeric partners</note>
    </ligand>
</feature>
<organism evidence="8 9">
    <name type="scientific">Phaeodactylibacter xiamenensis</name>
    <dbReference type="NCBI Taxonomy" id="1524460"/>
    <lineage>
        <taxon>Bacteria</taxon>
        <taxon>Pseudomonadati</taxon>
        <taxon>Bacteroidota</taxon>
        <taxon>Saprospiria</taxon>
        <taxon>Saprospirales</taxon>
        <taxon>Haliscomenobacteraceae</taxon>
        <taxon>Phaeodactylibacter</taxon>
    </lineage>
</organism>
<dbReference type="SUPFAM" id="SSF53271">
    <property type="entry name" value="PRTase-like"/>
    <property type="match status" value="1"/>
</dbReference>
<sequence>MDLAAEVAHRLLQINAIKLSPQKPFTWASGMQSPIYCDNRTALSFPEVRRFIIKGFAQASAIFQPFNVVAGVATAGIPHGALLAEELGLPFVYVRSKAKSHGRQNQIEGVLPEGARVLVIEDLISTGGSALKAVEALREANADVVGVMAIFSYGFDKARTAFEAAGTSFATLSTYDALLKAAAEAEYIAPEEMDTLEDWRKSPETWGK</sequence>
<dbReference type="EC" id="2.4.2.10" evidence="2 6"/>
<dbReference type="AlphaFoldDB" id="A0A098S3X5"/>
<dbReference type="InterPro" id="IPR000836">
    <property type="entry name" value="PRTase_dom"/>
</dbReference>
<feature type="binding site" evidence="6">
    <location>
        <position position="101"/>
    </location>
    <ligand>
        <name>5-phospho-alpha-D-ribose 1-diphosphate</name>
        <dbReference type="ChEBI" id="CHEBI:58017"/>
        <note>ligand shared between dimeric partners</note>
    </ligand>
</feature>
<comment type="function">
    <text evidence="6">Catalyzes the transfer of a ribosyl phosphate group from 5-phosphoribose 1-diphosphate to orotate, leading to the formation of orotidine monophosphate (OMP).</text>
</comment>
<dbReference type="EMBL" id="JPOS01000039">
    <property type="protein sequence ID" value="KGE87079.1"/>
    <property type="molecule type" value="Genomic_DNA"/>
</dbReference>
<evidence type="ECO:0000256" key="6">
    <source>
        <dbReference type="HAMAP-Rule" id="MF_01208"/>
    </source>
</evidence>
<keyword evidence="3 6" id="KW-0328">Glycosyltransferase</keyword>
<comment type="subunit">
    <text evidence="6">Homodimer.</text>
</comment>
<dbReference type="Proteomes" id="UP000029736">
    <property type="component" value="Unassembled WGS sequence"/>
</dbReference>
<name>A0A098S3X5_9BACT</name>
<dbReference type="NCBIfam" id="TIGR00336">
    <property type="entry name" value="pyrE"/>
    <property type="match status" value="1"/>
</dbReference>
<dbReference type="GO" id="GO:0019856">
    <property type="term" value="P:pyrimidine nucleobase biosynthetic process"/>
    <property type="evidence" value="ECO:0007669"/>
    <property type="project" value="TreeGrafter"/>
</dbReference>
<accession>A0A098S3X5</accession>
<evidence type="ECO:0000256" key="1">
    <source>
        <dbReference type="ARBA" id="ARBA00004889"/>
    </source>
</evidence>
<evidence type="ECO:0000256" key="2">
    <source>
        <dbReference type="ARBA" id="ARBA00011971"/>
    </source>
</evidence>
<keyword evidence="6" id="KW-0460">Magnesium</keyword>
<evidence type="ECO:0000256" key="3">
    <source>
        <dbReference type="ARBA" id="ARBA00022676"/>
    </source>
</evidence>